<organism evidence="10 11">
    <name type="scientific">Akanthomyces lecanii RCEF 1005</name>
    <dbReference type="NCBI Taxonomy" id="1081108"/>
    <lineage>
        <taxon>Eukaryota</taxon>
        <taxon>Fungi</taxon>
        <taxon>Dikarya</taxon>
        <taxon>Ascomycota</taxon>
        <taxon>Pezizomycotina</taxon>
        <taxon>Sordariomycetes</taxon>
        <taxon>Hypocreomycetidae</taxon>
        <taxon>Hypocreales</taxon>
        <taxon>Cordycipitaceae</taxon>
        <taxon>Akanthomyces</taxon>
        <taxon>Cordyceps confragosa</taxon>
    </lineage>
</organism>
<dbReference type="GO" id="GO:0000981">
    <property type="term" value="F:DNA-binding transcription factor activity, RNA polymerase II-specific"/>
    <property type="evidence" value="ECO:0007669"/>
    <property type="project" value="InterPro"/>
</dbReference>
<evidence type="ECO:0000256" key="7">
    <source>
        <dbReference type="ARBA" id="ARBA00023242"/>
    </source>
</evidence>
<dbReference type="EMBL" id="AZHF01000013">
    <property type="protein sequence ID" value="OAA66414.1"/>
    <property type="molecule type" value="Genomic_DNA"/>
</dbReference>
<dbReference type="Pfam" id="PF04082">
    <property type="entry name" value="Fungal_trans"/>
    <property type="match status" value="1"/>
</dbReference>
<protein>
    <submittedName>
        <fullName evidence="10">Transcription factor</fullName>
    </submittedName>
</protein>
<feature type="domain" description="Zn(2)-C6 fungal-type" evidence="9">
    <location>
        <begin position="75"/>
        <end position="104"/>
    </location>
</feature>
<dbReference type="InterPro" id="IPR051615">
    <property type="entry name" value="Transcr_Regulatory_Elem"/>
</dbReference>
<dbReference type="Pfam" id="PF00172">
    <property type="entry name" value="Zn_clus"/>
    <property type="match status" value="1"/>
</dbReference>
<reference evidence="10 11" key="1">
    <citation type="journal article" date="2016" name="Genome Biol. Evol.">
        <title>Divergent and convergent evolution of fungal pathogenicity.</title>
        <authorList>
            <person name="Shang Y."/>
            <person name="Xiao G."/>
            <person name="Zheng P."/>
            <person name="Cen K."/>
            <person name="Zhan S."/>
            <person name="Wang C."/>
        </authorList>
    </citation>
    <scope>NUCLEOTIDE SEQUENCE [LARGE SCALE GENOMIC DNA]</scope>
    <source>
        <strain evidence="10 11">RCEF 1005</strain>
    </source>
</reference>
<evidence type="ECO:0000256" key="6">
    <source>
        <dbReference type="ARBA" id="ARBA00023163"/>
    </source>
</evidence>
<evidence type="ECO:0000256" key="2">
    <source>
        <dbReference type="ARBA" id="ARBA00022723"/>
    </source>
</evidence>
<dbReference type="PANTHER" id="PTHR31313">
    <property type="entry name" value="TY1 ENHANCER ACTIVATOR"/>
    <property type="match status" value="1"/>
</dbReference>
<keyword evidence="11" id="KW-1185">Reference proteome</keyword>
<keyword evidence="7" id="KW-0539">Nucleus</keyword>
<proteinExistence type="predicted"/>
<dbReference type="CDD" id="cd00067">
    <property type="entry name" value="GAL4"/>
    <property type="match status" value="1"/>
</dbReference>
<dbReference type="AlphaFoldDB" id="A0A162KWT9"/>
<dbReference type="SUPFAM" id="SSF57701">
    <property type="entry name" value="Zn2/Cys6 DNA-binding domain"/>
    <property type="match status" value="1"/>
</dbReference>
<dbReference type="InterPro" id="IPR036864">
    <property type="entry name" value="Zn2-C6_fun-type_DNA-bd_sf"/>
</dbReference>
<evidence type="ECO:0000256" key="8">
    <source>
        <dbReference type="SAM" id="MobiDB-lite"/>
    </source>
</evidence>
<dbReference type="GO" id="GO:0003677">
    <property type="term" value="F:DNA binding"/>
    <property type="evidence" value="ECO:0007669"/>
    <property type="project" value="UniProtKB-KW"/>
</dbReference>
<dbReference type="Proteomes" id="UP000076881">
    <property type="component" value="Unassembled WGS sequence"/>
</dbReference>
<dbReference type="SMART" id="SM00906">
    <property type="entry name" value="Fungal_trans"/>
    <property type="match status" value="1"/>
</dbReference>
<dbReference type="InterPro" id="IPR001138">
    <property type="entry name" value="Zn2Cys6_DnaBD"/>
</dbReference>
<evidence type="ECO:0000259" key="9">
    <source>
        <dbReference type="PROSITE" id="PS50048"/>
    </source>
</evidence>
<dbReference type="CDD" id="cd12148">
    <property type="entry name" value="fungal_TF_MHR"/>
    <property type="match status" value="1"/>
</dbReference>
<dbReference type="OrthoDB" id="2123952at2759"/>
<sequence length="834" mass="91631">MDNDSSGSTPSGPSKPSTGSTPQGRSDSASAPTPQPASSSSSSRPIAGPSSVSSVAHSSQNSKRRRGLGIVTPNACTECRKKRAKCDGSKPCGRCKAQKVDCVYEIPIRQSKENLRTEIEQLRHRQRSSDQVFSALVRSNLWEDVLGRLRNGQTVDSISDWLGSNPASESDPTSAQGSAFPQHQAGDSSMSTGDEPRGSLMSVADYGQGPQGLASMSLSPSQRHTPFHGELKQPTPWQFSSHDPAGGGGSTRSNSLADAMSMASELHGPPQTRVGYWAENMDTDAAHENQVPRFRGLEQVLSPLSDPEMRRNSSGTWTNITSDVNLVHHLLALYFCWEYPTFASLSKEHFLRDFQDGRHRYCSPILVNALLALGCRFSTQPKTREFPHDPYSSGDHFFKEALRLLNAESDQHSLTVIQALGIMSIREASCGRDSESWYYAGQSIRLAIEMGLHLTQEHGDVDEMAVRSATFWGAFALDHAWSLATGSLPQSSCFPRLPTKPGIIADIEASLWVPYTDDGAPLQRSCEQPSNVRSVYKCFCELSELVHQSLYMLHSPGKPLSSRELLNIYTQYLNWYDRIPESLRLGHNFTPAVLFAHMYYHFAILLLFRPLIKLRIIGSKVSPRDVCSQAADAIQNLLKSYSQLYTLRRTPSFVPYFVLTSTIMHLAIGATKLSSDLGDTSATDTDAMGESAKINPHASDSLAQGIADLAEMAPCHHFAEQALNILRYLAKKWNIDVEFGGNNKPVPDDYEKLLKPYTSSLNFFAPNFSTDDFICRWGTASIVADPNITAPGPGTGLQAAVDNVENPLFWPFPMQGRPMLPTGQELEQAGFAML</sequence>
<dbReference type="InterPro" id="IPR007219">
    <property type="entry name" value="XnlR_reg_dom"/>
</dbReference>
<evidence type="ECO:0000256" key="3">
    <source>
        <dbReference type="ARBA" id="ARBA00022833"/>
    </source>
</evidence>
<feature type="compositionally biased region" description="Low complexity" evidence="8">
    <location>
        <begin position="1"/>
        <end position="61"/>
    </location>
</feature>
<evidence type="ECO:0000256" key="5">
    <source>
        <dbReference type="ARBA" id="ARBA00023125"/>
    </source>
</evidence>
<keyword evidence="2" id="KW-0479">Metal-binding</keyword>
<evidence type="ECO:0000256" key="1">
    <source>
        <dbReference type="ARBA" id="ARBA00004123"/>
    </source>
</evidence>
<feature type="compositionally biased region" description="Polar residues" evidence="8">
    <location>
        <begin position="214"/>
        <end position="224"/>
    </location>
</feature>
<comment type="caution">
    <text evidence="10">The sequence shown here is derived from an EMBL/GenBank/DDBJ whole genome shotgun (WGS) entry which is preliminary data.</text>
</comment>
<evidence type="ECO:0000313" key="10">
    <source>
        <dbReference type="EMBL" id="OAA66414.1"/>
    </source>
</evidence>
<evidence type="ECO:0000256" key="4">
    <source>
        <dbReference type="ARBA" id="ARBA00023015"/>
    </source>
</evidence>
<evidence type="ECO:0000313" key="11">
    <source>
        <dbReference type="Proteomes" id="UP000076881"/>
    </source>
</evidence>
<feature type="region of interest" description="Disordered" evidence="8">
    <location>
        <begin position="1"/>
        <end position="67"/>
    </location>
</feature>
<dbReference type="PANTHER" id="PTHR31313:SF4">
    <property type="entry name" value="CONIDIAL DEVELOPMENT PROTEIN FLUFFY"/>
    <property type="match status" value="1"/>
</dbReference>
<feature type="compositionally biased region" description="Polar residues" evidence="8">
    <location>
        <begin position="165"/>
        <end position="192"/>
    </location>
</feature>
<dbReference type="PROSITE" id="PS50048">
    <property type="entry name" value="ZN2_CY6_FUNGAL_2"/>
    <property type="match status" value="1"/>
</dbReference>
<keyword evidence="3" id="KW-0862">Zinc</keyword>
<accession>A0A162KWT9</accession>
<gene>
    <name evidence="10" type="ORF">LEL_10513</name>
</gene>
<dbReference type="PROSITE" id="PS00463">
    <property type="entry name" value="ZN2_CY6_FUNGAL_1"/>
    <property type="match status" value="1"/>
</dbReference>
<dbReference type="SMART" id="SM00066">
    <property type="entry name" value="GAL4"/>
    <property type="match status" value="1"/>
</dbReference>
<keyword evidence="6" id="KW-0804">Transcription</keyword>
<dbReference type="Gene3D" id="4.10.240.10">
    <property type="entry name" value="Zn(2)-C6 fungal-type DNA-binding domain"/>
    <property type="match status" value="1"/>
</dbReference>
<name>A0A162KWT9_CORDF</name>
<keyword evidence="5" id="KW-0238">DNA-binding</keyword>
<feature type="region of interest" description="Disordered" evidence="8">
    <location>
        <begin position="160"/>
        <end position="255"/>
    </location>
</feature>
<dbReference type="GO" id="GO:0006351">
    <property type="term" value="P:DNA-templated transcription"/>
    <property type="evidence" value="ECO:0007669"/>
    <property type="project" value="InterPro"/>
</dbReference>
<keyword evidence="4" id="KW-0805">Transcription regulation</keyword>
<comment type="subcellular location">
    <subcellularLocation>
        <location evidence="1">Nucleus</location>
    </subcellularLocation>
</comment>
<dbReference type="GO" id="GO:0005634">
    <property type="term" value="C:nucleus"/>
    <property type="evidence" value="ECO:0007669"/>
    <property type="project" value="UniProtKB-SubCell"/>
</dbReference>
<dbReference type="GO" id="GO:0008270">
    <property type="term" value="F:zinc ion binding"/>
    <property type="evidence" value="ECO:0007669"/>
    <property type="project" value="InterPro"/>
</dbReference>
<dbReference type="STRING" id="1081108.A0A162KWT9"/>